<dbReference type="AlphaFoldDB" id="A0A9D9IB86"/>
<dbReference type="SUPFAM" id="SSF53474">
    <property type="entry name" value="alpha/beta-Hydrolases"/>
    <property type="match status" value="1"/>
</dbReference>
<reference evidence="3" key="2">
    <citation type="journal article" date="2021" name="PeerJ">
        <title>Extensive microbial diversity within the chicken gut microbiome revealed by metagenomics and culture.</title>
        <authorList>
            <person name="Gilroy R."/>
            <person name="Ravi A."/>
            <person name="Getino M."/>
            <person name="Pursley I."/>
            <person name="Horton D.L."/>
            <person name="Alikhan N.F."/>
            <person name="Baker D."/>
            <person name="Gharbi K."/>
            <person name="Hall N."/>
            <person name="Watson M."/>
            <person name="Adriaenssens E.M."/>
            <person name="Foster-Nyarko E."/>
            <person name="Jarju S."/>
            <person name="Secka A."/>
            <person name="Antonio M."/>
            <person name="Oren A."/>
            <person name="Chaudhuri R.R."/>
            <person name="La Ragione R."/>
            <person name="Hildebrand F."/>
            <person name="Pallen M.J."/>
        </authorList>
    </citation>
    <scope>NUCLEOTIDE SEQUENCE</scope>
    <source>
        <strain evidence="3">14700</strain>
    </source>
</reference>
<feature type="domain" description="Alpha/beta hydrolase fold-3" evidence="2">
    <location>
        <begin position="67"/>
        <end position="246"/>
    </location>
</feature>
<protein>
    <submittedName>
        <fullName evidence="3">Alpha/beta hydrolase fold domain-containing protein</fullName>
    </submittedName>
</protein>
<sequence>MDLHKDIRLLRFMHYRMNNIFALFSHSLRFVLPFVKPVEGVKEERKMICGMKCSIFTSESTEKGTLLSLHGGAFASPAAPYHKKNASIYATCGYKVIMPDYPLLPFHHHPEALERITALAESTEDLSVIEGDSAGGFIALQTVSRLKDKPDLMLIYPVVMTEEETASMREYENTPMWNGRNNRWMVRHYLNGLSVPEHDTEGIRRAFIETAEYDPLHDEGIMIYQKLTEKGTEAVLSETEGTLHGYDFLWKKPYVRMFREKRLEWLRTRQ</sequence>
<name>A0A9D9IB86_9SPIO</name>
<dbReference type="EMBL" id="JADIMF010000033">
    <property type="protein sequence ID" value="MBO8468583.1"/>
    <property type="molecule type" value="Genomic_DNA"/>
</dbReference>
<evidence type="ECO:0000313" key="4">
    <source>
        <dbReference type="Proteomes" id="UP000810292"/>
    </source>
</evidence>
<gene>
    <name evidence="3" type="ORF">IAA72_02210</name>
</gene>
<proteinExistence type="predicted"/>
<evidence type="ECO:0000256" key="1">
    <source>
        <dbReference type="ARBA" id="ARBA00022801"/>
    </source>
</evidence>
<dbReference type="InterPro" id="IPR029058">
    <property type="entry name" value="AB_hydrolase_fold"/>
</dbReference>
<evidence type="ECO:0000313" key="3">
    <source>
        <dbReference type="EMBL" id="MBO8468583.1"/>
    </source>
</evidence>
<dbReference type="InterPro" id="IPR050300">
    <property type="entry name" value="GDXG_lipolytic_enzyme"/>
</dbReference>
<organism evidence="3 4">
    <name type="scientific">Candidatus Ornithospirochaeta stercoravium</name>
    <dbReference type="NCBI Taxonomy" id="2840897"/>
    <lineage>
        <taxon>Bacteria</taxon>
        <taxon>Pseudomonadati</taxon>
        <taxon>Spirochaetota</taxon>
        <taxon>Spirochaetia</taxon>
        <taxon>Spirochaetales</taxon>
        <taxon>Spirochaetaceae</taxon>
        <taxon>Spirochaetaceae incertae sedis</taxon>
        <taxon>Candidatus Ornithospirochaeta</taxon>
    </lineage>
</organism>
<accession>A0A9D9IB86</accession>
<keyword evidence="1 3" id="KW-0378">Hydrolase</keyword>
<reference evidence="3" key="1">
    <citation type="submission" date="2020-10" db="EMBL/GenBank/DDBJ databases">
        <authorList>
            <person name="Gilroy R."/>
        </authorList>
    </citation>
    <scope>NUCLEOTIDE SEQUENCE</scope>
    <source>
        <strain evidence="3">14700</strain>
    </source>
</reference>
<dbReference type="Gene3D" id="3.40.50.1820">
    <property type="entry name" value="alpha/beta hydrolase"/>
    <property type="match status" value="1"/>
</dbReference>
<dbReference type="GO" id="GO:0016787">
    <property type="term" value="F:hydrolase activity"/>
    <property type="evidence" value="ECO:0007669"/>
    <property type="project" value="UniProtKB-KW"/>
</dbReference>
<evidence type="ECO:0000259" key="2">
    <source>
        <dbReference type="Pfam" id="PF07859"/>
    </source>
</evidence>
<comment type="caution">
    <text evidence="3">The sequence shown here is derived from an EMBL/GenBank/DDBJ whole genome shotgun (WGS) entry which is preliminary data.</text>
</comment>
<dbReference type="InterPro" id="IPR013094">
    <property type="entry name" value="AB_hydrolase_3"/>
</dbReference>
<dbReference type="PANTHER" id="PTHR48081:SF8">
    <property type="entry name" value="ALPHA_BETA HYDROLASE FOLD-3 DOMAIN-CONTAINING PROTEIN-RELATED"/>
    <property type="match status" value="1"/>
</dbReference>
<dbReference type="Proteomes" id="UP000810292">
    <property type="component" value="Unassembled WGS sequence"/>
</dbReference>
<dbReference type="Pfam" id="PF07859">
    <property type="entry name" value="Abhydrolase_3"/>
    <property type="match status" value="1"/>
</dbReference>
<dbReference type="PANTHER" id="PTHR48081">
    <property type="entry name" value="AB HYDROLASE SUPERFAMILY PROTEIN C4A8.06C"/>
    <property type="match status" value="1"/>
</dbReference>